<gene>
    <name evidence="1" type="ORF">S01H1_84006</name>
</gene>
<organism evidence="1">
    <name type="scientific">marine sediment metagenome</name>
    <dbReference type="NCBI Taxonomy" id="412755"/>
    <lineage>
        <taxon>unclassified sequences</taxon>
        <taxon>metagenomes</taxon>
        <taxon>ecological metagenomes</taxon>
    </lineage>
</organism>
<feature type="non-terminal residue" evidence="1">
    <location>
        <position position="59"/>
    </location>
</feature>
<protein>
    <submittedName>
        <fullName evidence="1">Uncharacterized protein</fullName>
    </submittedName>
</protein>
<sequence>MSPHNIISEIDGIGDKTAKKLIWNARNALGMTDFIPAEDIYENTEYITTGSSGLNRILG</sequence>
<dbReference type="Gene3D" id="1.10.150.20">
    <property type="entry name" value="5' to 3' exonuclease, C-terminal subdomain"/>
    <property type="match status" value="1"/>
</dbReference>
<accession>X0YSJ9</accession>
<dbReference type="AlphaFoldDB" id="X0YSJ9"/>
<comment type="caution">
    <text evidence="1">The sequence shown here is derived from an EMBL/GenBank/DDBJ whole genome shotgun (WGS) entry which is preliminary data.</text>
</comment>
<evidence type="ECO:0000313" key="1">
    <source>
        <dbReference type="EMBL" id="GAG49777.1"/>
    </source>
</evidence>
<name>X0YSJ9_9ZZZZ</name>
<dbReference type="EMBL" id="BARS01057245">
    <property type="protein sequence ID" value="GAG49777.1"/>
    <property type="molecule type" value="Genomic_DNA"/>
</dbReference>
<proteinExistence type="predicted"/>
<reference evidence="1" key="1">
    <citation type="journal article" date="2014" name="Front. Microbiol.">
        <title>High frequency of phylogenetically diverse reductive dehalogenase-homologous genes in deep subseafloor sedimentary metagenomes.</title>
        <authorList>
            <person name="Kawai M."/>
            <person name="Futagami T."/>
            <person name="Toyoda A."/>
            <person name="Takaki Y."/>
            <person name="Nishi S."/>
            <person name="Hori S."/>
            <person name="Arai W."/>
            <person name="Tsubouchi T."/>
            <person name="Morono Y."/>
            <person name="Uchiyama I."/>
            <person name="Ito T."/>
            <person name="Fujiyama A."/>
            <person name="Inagaki F."/>
            <person name="Takami H."/>
        </authorList>
    </citation>
    <scope>NUCLEOTIDE SEQUENCE</scope>
    <source>
        <strain evidence="1">Expedition CK06-06</strain>
    </source>
</reference>